<dbReference type="STRING" id="287986.DV20_34320"/>
<dbReference type="GO" id="GO:0044027">
    <property type="term" value="P:negative regulation of gene expression via chromosomal CpG island methylation"/>
    <property type="evidence" value="ECO:0007669"/>
    <property type="project" value="TreeGrafter"/>
</dbReference>
<comment type="caution">
    <text evidence="2">The sequence shown here is derived from an EMBL/GenBank/DDBJ whole genome shotgun (WGS) entry which is preliminary data.</text>
</comment>
<dbReference type="Pfam" id="PF26345">
    <property type="entry name" value="ScoMcrA_N"/>
    <property type="match status" value="1"/>
</dbReference>
<dbReference type="RefSeq" id="WP_152603791.1">
    <property type="nucleotide sequence ID" value="NZ_JMQI01000068.1"/>
</dbReference>
<dbReference type="OrthoDB" id="4464809at2"/>
<dbReference type="InterPro" id="IPR015947">
    <property type="entry name" value="PUA-like_sf"/>
</dbReference>
<dbReference type="PANTHER" id="PTHR14140">
    <property type="entry name" value="E3 UBIQUITIN-PROTEIN LIGASE UHRF-RELATED"/>
    <property type="match status" value="1"/>
</dbReference>
<proteinExistence type="predicted"/>
<gene>
    <name evidence="2" type="ORF">DV20_34320</name>
</gene>
<dbReference type="AlphaFoldDB" id="A0A066TWD0"/>
<dbReference type="PROSITE" id="PS51015">
    <property type="entry name" value="YDG"/>
    <property type="match status" value="1"/>
</dbReference>
<evidence type="ECO:0000313" key="2">
    <source>
        <dbReference type="EMBL" id="KDN17897.1"/>
    </source>
</evidence>
<dbReference type="InterPro" id="IPR003615">
    <property type="entry name" value="HNH_nuc"/>
</dbReference>
<evidence type="ECO:0000313" key="3">
    <source>
        <dbReference type="Proteomes" id="UP000027345"/>
    </source>
</evidence>
<dbReference type="Pfam" id="PF02182">
    <property type="entry name" value="SAD_SRA"/>
    <property type="match status" value="1"/>
</dbReference>
<feature type="domain" description="YDG" evidence="1">
    <location>
        <begin position="104"/>
        <end position="246"/>
    </location>
</feature>
<accession>A0A066TWD0</accession>
<dbReference type="SUPFAM" id="SSF88697">
    <property type="entry name" value="PUA domain-like"/>
    <property type="match status" value="1"/>
</dbReference>
<dbReference type="InterPro" id="IPR045134">
    <property type="entry name" value="UHRF1/2-like"/>
</dbReference>
<dbReference type="eggNOG" id="COG3440">
    <property type="taxonomic scope" value="Bacteria"/>
</dbReference>
<dbReference type="InterPro" id="IPR058807">
    <property type="entry name" value="ScoMcrA_N"/>
</dbReference>
<organism evidence="2 3">
    <name type="scientific">Amycolatopsis rifamycinica</name>
    <dbReference type="NCBI Taxonomy" id="287986"/>
    <lineage>
        <taxon>Bacteria</taxon>
        <taxon>Bacillati</taxon>
        <taxon>Actinomycetota</taxon>
        <taxon>Actinomycetes</taxon>
        <taxon>Pseudonocardiales</taxon>
        <taxon>Pseudonocardiaceae</taxon>
        <taxon>Amycolatopsis</taxon>
    </lineage>
</organism>
<dbReference type="Pfam" id="PF13391">
    <property type="entry name" value="HNH_2"/>
    <property type="match status" value="1"/>
</dbReference>
<dbReference type="Proteomes" id="UP000027345">
    <property type="component" value="Unassembled WGS sequence"/>
</dbReference>
<dbReference type="SMART" id="SM00466">
    <property type="entry name" value="SRA"/>
    <property type="match status" value="1"/>
</dbReference>
<dbReference type="InterPro" id="IPR003105">
    <property type="entry name" value="SRA_YDG"/>
</dbReference>
<dbReference type="InterPro" id="IPR036987">
    <property type="entry name" value="SRA-YDG_sf"/>
</dbReference>
<dbReference type="GO" id="GO:0061630">
    <property type="term" value="F:ubiquitin protein ligase activity"/>
    <property type="evidence" value="ECO:0007669"/>
    <property type="project" value="TreeGrafter"/>
</dbReference>
<evidence type="ECO:0000259" key="1">
    <source>
        <dbReference type="PROSITE" id="PS51015"/>
    </source>
</evidence>
<dbReference type="EMBL" id="JMQI01000068">
    <property type="protein sequence ID" value="KDN17897.1"/>
    <property type="molecule type" value="Genomic_DNA"/>
</dbReference>
<dbReference type="GO" id="GO:0016567">
    <property type="term" value="P:protein ubiquitination"/>
    <property type="evidence" value="ECO:0007669"/>
    <property type="project" value="TreeGrafter"/>
</dbReference>
<dbReference type="Gene3D" id="2.30.280.10">
    <property type="entry name" value="SRA-YDG"/>
    <property type="match status" value="1"/>
</dbReference>
<dbReference type="eggNOG" id="COG3183">
    <property type="taxonomic scope" value="Bacteria"/>
</dbReference>
<keyword evidence="3" id="KW-1185">Reference proteome</keyword>
<sequence length="398" mass="42677">MSLADVYQEHVHKAIAEFDDLGRDAFLDKYGFGQSRRYVVLYGGKQYDSKALLGAAHGYATGQALTAGEFSGGLQTVVARLTGLGFDFRDLNVMSAAGLAPGIGEIPGYPEGAVFASRAEVAASGVHRALQAGIVGTAKTGAESIVSSGGYEDDDDHGDELLYTGHGGRDGRGRQNADQTFEASGNAALRTSWLTGAPVRVVRGADRKSPYAPDSGYRYDGLFRVDDAALVAGQGGYQICRFRMVKMSVGVDVAFARQDVLLSGELHHGEAPVGNFQPERKKVVTQRTVRSTEVVEYVKKMYDHTCQICSVRLLVGDGRGYSEGAHIQALGGLHRGPDLPPNVLCLCPNCHVQFDRGAIVIDPDLTIVRHGQPVGVLTVQESHNLGSEFLEYHRSVHA</sequence>
<dbReference type="PANTHER" id="PTHR14140:SF27">
    <property type="entry name" value="OS04G0289800 PROTEIN"/>
    <property type="match status" value="1"/>
</dbReference>
<protein>
    <recommendedName>
        <fullName evidence="1">YDG domain-containing protein</fullName>
    </recommendedName>
</protein>
<name>A0A066TWD0_9PSEU</name>
<reference evidence="2 3" key="1">
    <citation type="submission" date="2014-05" db="EMBL/GenBank/DDBJ databases">
        <title>Draft genome sequence of Amycolatopsis rifamycinica DSM 46095.</title>
        <authorList>
            <person name="Lal R."/>
            <person name="Saxena A."/>
            <person name="Kumari R."/>
            <person name="Mukherjee U."/>
            <person name="Singh P."/>
            <person name="Sangwan N."/>
            <person name="Mahato N.K."/>
        </authorList>
    </citation>
    <scope>NUCLEOTIDE SEQUENCE [LARGE SCALE GENOMIC DNA]</scope>
    <source>
        <strain evidence="2 3">DSM 46095</strain>
    </source>
</reference>